<comment type="caution">
    <text evidence="1">The sequence shown here is derived from an EMBL/GenBank/DDBJ whole genome shotgun (WGS) entry which is preliminary data.</text>
</comment>
<gene>
    <name evidence="1" type="ORF">LWI29_018888</name>
</gene>
<name>A0AA39T4X4_ACESA</name>
<proteinExistence type="predicted"/>
<reference evidence="1" key="2">
    <citation type="submission" date="2023-06" db="EMBL/GenBank/DDBJ databases">
        <authorList>
            <person name="Swenson N.G."/>
            <person name="Wegrzyn J.L."/>
            <person name="Mcevoy S.L."/>
        </authorList>
    </citation>
    <scope>NUCLEOTIDE SEQUENCE</scope>
    <source>
        <strain evidence="1">NS2018</strain>
        <tissue evidence="1">Leaf</tissue>
    </source>
</reference>
<reference evidence="1" key="1">
    <citation type="journal article" date="2022" name="Plant J.">
        <title>Strategies of tolerance reflected in two North American maple genomes.</title>
        <authorList>
            <person name="McEvoy S.L."/>
            <person name="Sezen U.U."/>
            <person name="Trouern-Trend A."/>
            <person name="McMahon S.M."/>
            <person name="Schaberg P.G."/>
            <person name="Yang J."/>
            <person name="Wegrzyn J.L."/>
            <person name="Swenson N.G."/>
        </authorList>
    </citation>
    <scope>NUCLEOTIDE SEQUENCE</scope>
    <source>
        <strain evidence="1">NS2018</strain>
    </source>
</reference>
<accession>A0AA39T4X4</accession>
<dbReference type="PANTHER" id="PTHR34427">
    <property type="entry name" value="DUF4283 DOMAIN PROTEIN"/>
    <property type="match status" value="1"/>
</dbReference>
<dbReference type="PANTHER" id="PTHR34427:SF5">
    <property type="entry name" value="DUF4283 DOMAIN-CONTAINING PROTEIN"/>
    <property type="match status" value="1"/>
</dbReference>
<evidence type="ECO:0000313" key="2">
    <source>
        <dbReference type="Proteomes" id="UP001168877"/>
    </source>
</evidence>
<sequence length="206" mass="23595">MFRSSGTVSEQKSKTVSMSWMGDTENEVEDWLSRSAIGKLKEFSSLIQVNKNLEDRGINFSSSYMGGKNVVWTFESCYDRVGFINNGFLWRNCFASMIEWKESWSNSTKLKWIDIYGVPLICWCKDFFKKVGGLVGETMWIEEETLNKKRLDKGRILILAPFDKTIPSEILVKAGHGAFPIRLEESSMPVSSEWLSQTLYAILVDL</sequence>
<keyword evidence="2" id="KW-1185">Reference proteome</keyword>
<dbReference type="EMBL" id="JAUESC010000003">
    <property type="protein sequence ID" value="KAK0600843.1"/>
    <property type="molecule type" value="Genomic_DNA"/>
</dbReference>
<evidence type="ECO:0008006" key="3">
    <source>
        <dbReference type="Google" id="ProtNLM"/>
    </source>
</evidence>
<protein>
    <recommendedName>
        <fullName evidence="3">DUF4283 domain-containing protein</fullName>
    </recommendedName>
</protein>
<dbReference type="AlphaFoldDB" id="A0AA39T4X4"/>
<organism evidence="1 2">
    <name type="scientific">Acer saccharum</name>
    <name type="common">Sugar maple</name>
    <dbReference type="NCBI Taxonomy" id="4024"/>
    <lineage>
        <taxon>Eukaryota</taxon>
        <taxon>Viridiplantae</taxon>
        <taxon>Streptophyta</taxon>
        <taxon>Embryophyta</taxon>
        <taxon>Tracheophyta</taxon>
        <taxon>Spermatophyta</taxon>
        <taxon>Magnoliopsida</taxon>
        <taxon>eudicotyledons</taxon>
        <taxon>Gunneridae</taxon>
        <taxon>Pentapetalae</taxon>
        <taxon>rosids</taxon>
        <taxon>malvids</taxon>
        <taxon>Sapindales</taxon>
        <taxon>Sapindaceae</taxon>
        <taxon>Hippocastanoideae</taxon>
        <taxon>Acereae</taxon>
        <taxon>Acer</taxon>
    </lineage>
</organism>
<dbReference type="Proteomes" id="UP001168877">
    <property type="component" value="Unassembled WGS sequence"/>
</dbReference>
<evidence type="ECO:0000313" key="1">
    <source>
        <dbReference type="EMBL" id="KAK0600843.1"/>
    </source>
</evidence>